<reference evidence="3 4" key="1">
    <citation type="submission" date="2016-01" db="EMBL/GenBank/DDBJ databases">
        <title>The new phylogeny of the genus Mycobacterium.</title>
        <authorList>
            <person name="Tarcisio F."/>
            <person name="Conor M."/>
            <person name="Antonella G."/>
            <person name="Elisabetta G."/>
            <person name="Giulia F.S."/>
            <person name="Sara T."/>
            <person name="Anna F."/>
            <person name="Clotilde B."/>
            <person name="Roberto B."/>
            <person name="Veronica D.S."/>
            <person name="Fabio R."/>
            <person name="Monica P."/>
            <person name="Olivier J."/>
            <person name="Enrico T."/>
            <person name="Nicola S."/>
        </authorList>
    </citation>
    <scope>NUCLEOTIDE SEQUENCE [LARGE SCALE GENOMIC DNA]</scope>
    <source>
        <strain evidence="3 4">DSM 44339</strain>
    </source>
</reference>
<gene>
    <name evidence="3" type="ORF">AWC01_07040</name>
    <name evidence="2" type="ORF">MDOR_01560</name>
</gene>
<evidence type="ECO:0000313" key="3">
    <source>
        <dbReference type="EMBL" id="ORV42936.1"/>
    </source>
</evidence>
<evidence type="ECO:0000313" key="2">
    <source>
        <dbReference type="EMBL" id="BBZ05987.1"/>
    </source>
</evidence>
<name>A0A1X1TEH0_9MYCO</name>
<organism evidence="3 4">
    <name type="scientific">Mycolicibacterium doricum</name>
    <dbReference type="NCBI Taxonomy" id="126673"/>
    <lineage>
        <taxon>Bacteria</taxon>
        <taxon>Bacillati</taxon>
        <taxon>Actinomycetota</taxon>
        <taxon>Actinomycetes</taxon>
        <taxon>Mycobacteriales</taxon>
        <taxon>Mycobacteriaceae</taxon>
        <taxon>Mycolicibacterium</taxon>
    </lineage>
</organism>
<dbReference type="RefSeq" id="WP_085189402.1">
    <property type="nucleotide sequence ID" value="NZ_AP022605.1"/>
</dbReference>
<protein>
    <recommendedName>
        <fullName evidence="6">ATP-binding protein</fullName>
    </recommendedName>
</protein>
<reference evidence="2" key="3">
    <citation type="submission" date="2020-02" db="EMBL/GenBank/DDBJ databases">
        <authorList>
            <person name="Matsumoto Y."/>
            <person name="Motooka D."/>
            <person name="Nakamura S."/>
        </authorList>
    </citation>
    <scope>NUCLEOTIDE SEQUENCE</scope>
    <source>
        <strain evidence="2">JCM 12405</strain>
    </source>
</reference>
<dbReference type="AlphaFoldDB" id="A0A1X1TEH0"/>
<dbReference type="InterPro" id="IPR036890">
    <property type="entry name" value="HATPase_C_sf"/>
</dbReference>
<accession>A0A1X1TEH0</accession>
<evidence type="ECO:0000256" key="1">
    <source>
        <dbReference type="SAM" id="MobiDB-lite"/>
    </source>
</evidence>
<dbReference type="STRING" id="126673.AWC01_07040"/>
<dbReference type="Gene3D" id="3.30.565.10">
    <property type="entry name" value="Histidine kinase-like ATPase, C-terminal domain"/>
    <property type="match status" value="1"/>
</dbReference>
<dbReference type="EMBL" id="LQOS01000020">
    <property type="protein sequence ID" value="ORV42936.1"/>
    <property type="molecule type" value="Genomic_DNA"/>
</dbReference>
<feature type="compositionally biased region" description="Polar residues" evidence="1">
    <location>
        <begin position="388"/>
        <end position="398"/>
    </location>
</feature>
<evidence type="ECO:0000313" key="4">
    <source>
        <dbReference type="Proteomes" id="UP000193564"/>
    </source>
</evidence>
<dbReference type="SUPFAM" id="SSF55874">
    <property type="entry name" value="ATPase domain of HSP90 chaperone/DNA topoisomerase II/histidine kinase"/>
    <property type="match status" value="1"/>
</dbReference>
<dbReference type="EMBL" id="AP022605">
    <property type="protein sequence ID" value="BBZ05987.1"/>
    <property type="molecule type" value="Genomic_DNA"/>
</dbReference>
<feature type="region of interest" description="Disordered" evidence="1">
    <location>
        <begin position="363"/>
        <end position="415"/>
    </location>
</feature>
<keyword evidence="4" id="KW-1185">Reference proteome</keyword>
<evidence type="ECO:0000313" key="5">
    <source>
        <dbReference type="Proteomes" id="UP000467201"/>
    </source>
</evidence>
<reference evidence="2 5" key="2">
    <citation type="journal article" date="2019" name="Emerg. Microbes Infect.">
        <title>Comprehensive subspecies identification of 175 nontuberculous mycobacteria species based on 7547 genomic profiles.</title>
        <authorList>
            <person name="Matsumoto Y."/>
            <person name="Kinjo T."/>
            <person name="Motooka D."/>
            <person name="Nabeya D."/>
            <person name="Jung N."/>
            <person name="Uechi K."/>
            <person name="Horii T."/>
            <person name="Iida T."/>
            <person name="Fujita J."/>
            <person name="Nakamura S."/>
        </authorList>
    </citation>
    <scope>NUCLEOTIDE SEQUENCE [LARGE SCALE GENOMIC DNA]</scope>
    <source>
        <strain evidence="2 5">JCM 12405</strain>
    </source>
</reference>
<evidence type="ECO:0008006" key="6">
    <source>
        <dbReference type="Google" id="ProtNLM"/>
    </source>
</evidence>
<dbReference type="Pfam" id="PF13589">
    <property type="entry name" value="HATPase_c_3"/>
    <property type="match status" value="1"/>
</dbReference>
<proteinExistence type="predicted"/>
<dbReference type="KEGG" id="mdr:MDOR_01560"/>
<dbReference type="OrthoDB" id="9813438at2"/>
<dbReference type="Proteomes" id="UP000193564">
    <property type="component" value="Unassembled WGS sequence"/>
</dbReference>
<sequence length="451" mass="50103">MSEKVDDELVVRGEPTKEFFISMLVRDIGLIPAIVDLVDNSVDGARRVRPTNGDVSDQARRFDGLYVAIRISPDAFEIADNCGGITWETAKSYAFRFGRPPSAPATPGSIGQFGIGMKRALFKLGNAFTVRSITSLEDFDLAVNVREWRNSESWDFTDVRHNSSSHGDDEIGTIIRVTDLHESVSESFALSRFESELSDELSMRHQKSMNEGLALSLNGIPVNVDILTLLSSEELRPGHLDDVLDETTDAPVYVTMYTGISESSPTDAGWYVYCNGRLVLGPDRTAVTGWGTSKGVPQYHNQYARFRGYLFFESASVDKLPWTTTKQGVDMGHWAYRALQPRMTDAMKPVIAFLNALDAERDNPSSGAPLESYVTEAEKSPASLGDITDSSTFTSPRRQQAPKRPETQSIQYARPKAQINAVKRKLRATSARQVGEGTFDYFYKRECSNDD</sequence>
<dbReference type="Proteomes" id="UP000467201">
    <property type="component" value="Chromosome"/>
</dbReference>